<organism evidence="1 2">
    <name type="scientific">Stylosanthes scabra</name>
    <dbReference type="NCBI Taxonomy" id="79078"/>
    <lineage>
        <taxon>Eukaryota</taxon>
        <taxon>Viridiplantae</taxon>
        <taxon>Streptophyta</taxon>
        <taxon>Embryophyta</taxon>
        <taxon>Tracheophyta</taxon>
        <taxon>Spermatophyta</taxon>
        <taxon>Magnoliopsida</taxon>
        <taxon>eudicotyledons</taxon>
        <taxon>Gunneridae</taxon>
        <taxon>Pentapetalae</taxon>
        <taxon>rosids</taxon>
        <taxon>fabids</taxon>
        <taxon>Fabales</taxon>
        <taxon>Fabaceae</taxon>
        <taxon>Papilionoideae</taxon>
        <taxon>50 kb inversion clade</taxon>
        <taxon>dalbergioids sensu lato</taxon>
        <taxon>Dalbergieae</taxon>
        <taxon>Pterocarpus clade</taxon>
        <taxon>Stylosanthes</taxon>
    </lineage>
</organism>
<proteinExistence type="predicted"/>
<evidence type="ECO:0000313" key="2">
    <source>
        <dbReference type="Proteomes" id="UP001341840"/>
    </source>
</evidence>
<keyword evidence="2" id="KW-1185">Reference proteome</keyword>
<protein>
    <submittedName>
        <fullName evidence="1">Uncharacterized protein</fullName>
    </submittedName>
</protein>
<sequence length="449" mass="48840">MIFESAPISTRILCTKPGPSLAVITIGESESARPYTKSSFPKVIIRNCGGGVRTVAKIFKSFFRVDLDFYMALEPVMTTISMIGSSSSLRLLGFRDSDLGNLSLSEVVGSRMIWMNSFSLPSLMACSMASFRPLVVHSDQTFVWAAPGCLWIQFPMVVPGVVCLPVIPGSRVGFRIFRGCHYPIHLFPMNELFGYDLNVLPSPDRLSRQLLSEFIISKAVCEAQAGHPVDQTVNCLALSVKALNVFSNSSVWFLDHGQEVNGVFGVVNACGELVQEQLPDLGAGKSGGEGPTFDLIHRVVANHPMLEVVEVDVWVGGSVIFHIGWLDEVFGGLDLEGPTRERRMAVNGWGCIPASGPFVPPIGLSASVTITFRGKTRCHPSCCDDAFSSKGYEVVEFSWGSETEIGIGVWEESVHVIVNFALWSEVRRFPSSVPELPAPSIAYDVSVLG</sequence>
<dbReference type="EMBL" id="JASCZI010151454">
    <property type="protein sequence ID" value="MED6172948.1"/>
    <property type="molecule type" value="Genomic_DNA"/>
</dbReference>
<dbReference type="Proteomes" id="UP001341840">
    <property type="component" value="Unassembled WGS sequence"/>
</dbReference>
<accession>A0ABU6VJW0</accession>
<name>A0ABU6VJW0_9FABA</name>
<comment type="caution">
    <text evidence="1">The sequence shown here is derived from an EMBL/GenBank/DDBJ whole genome shotgun (WGS) entry which is preliminary data.</text>
</comment>
<evidence type="ECO:0000313" key="1">
    <source>
        <dbReference type="EMBL" id="MED6172948.1"/>
    </source>
</evidence>
<gene>
    <name evidence="1" type="ORF">PIB30_054692</name>
</gene>
<reference evidence="1 2" key="1">
    <citation type="journal article" date="2023" name="Plants (Basel)">
        <title>Bridging the Gap: Combining Genomics and Transcriptomics Approaches to Understand Stylosanthes scabra, an Orphan Legume from the Brazilian Caatinga.</title>
        <authorList>
            <person name="Ferreira-Neto J.R.C."/>
            <person name="da Silva M.D."/>
            <person name="Binneck E."/>
            <person name="de Melo N.F."/>
            <person name="da Silva R.H."/>
            <person name="de Melo A.L.T.M."/>
            <person name="Pandolfi V."/>
            <person name="Bustamante F.O."/>
            <person name="Brasileiro-Vidal A.C."/>
            <person name="Benko-Iseppon A.M."/>
        </authorList>
    </citation>
    <scope>NUCLEOTIDE SEQUENCE [LARGE SCALE GENOMIC DNA]</scope>
    <source>
        <tissue evidence="1">Leaves</tissue>
    </source>
</reference>